<evidence type="ECO:0000313" key="11">
    <source>
        <dbReference type="Proteomes" id="UP001148838"/>
    </source>
</evidence>
<feature type="binding site" evidence="7">
    <location>
        <position position="274"/>
    </location>
    <ligand>
        <name>(6S)-NADPHX</name>
        <dbReference type="ChEBI" id="CHEBI:64076"/>
    </ligand>
</feature>
<dbReference type="EC" id="4.2.1.93" evidence="7"/>
<comment type="caution">
    <text evidence="10">The sequence shown here is derived from an EMBL/GenBank/DDBJ whole genome shotgun (WGS) entry which is preliminary data.</text>
</comment>
<dbReference type="NCBIfam" id="TIGR00196">
    <property type="entry name" value="yjeF_cterm"/>
    <property type="match status" value="1"/>
</dbReference>
<gene>
    <name evidence="10" type="ORF">ANN_03098</name>
</gene>
<dbReference type="PANTHER" id="PTHR12592:SF0">
    <property type="entry name" value="ATP-DEPENDENT (S)-NAD(P)H-HYDRATE DEHYDRATASE"/>
    <property type="match status" value="1"/>
</dbReference>
<feature type="domain" description="YjeF C-terminal" evidence="9">
    <location>
        <begin position="42"/>
        <end position="347"/>
    </location>
</feature>
<dbReference type="InterPro" id="IPR000631">
    <property type="entry name" value="CARKD"/>
</dbReference>
<comment type="cofactor">
    <cofactor evidence="7">
        <name>Mg(2+)</name>
        <dbReference type="ChEBI" id="CHEBI:18420"/>
    </cofactor>
</comment>
<organism evidence="10 11">
    <name type="scientific">Periplaneta americana</name>
    <name type="common">American cockroach</name>
    <name type="synonym">Blatta americana</name>
    <dbReference type="NCBI Taxonomy" id="6978"/>
    <lineage>
        <taxon>Eukaryota</taxon>
        <taxon>Metazoa</taxon>
        <taxon>Ecdysozoa</taxon>
        <taxon>Arthropoda</taxon>
        <taxon>Hexapoda</taxon>
        <taxon>Insecta</taxon>
        <taxon>Pterygota</taxon>
        <taxon>Neoptera</taxon>
        <taxon>Polyneoptera</taxon>
        <taxon>Dictyoptera</taxon>
        <taxon>Blattodea</taxon>
        <taxon>Blattoidea</taxon>
        <taxon>Blattidae</taxon>
        <taxon>Blattinae</taxon>
        <taxon>Periplaneta</taxon>
    </lineage>
</organism>
<evidence type="ECO:0000256" key="8">
    <source>
        <dbReference type="SAM" id="Coils"/>
    </source>
</evidence>
<dbReference type="PROSITE" id="PS51383">
    <property type="entry name" value="YJEF_C_3"/>
    <property type="match status" value="1"/>
</dbReference>
<protein>
    <recommendedName>
        <fullName evidence="7">ATP-dependent (S)-NAD(P)H-hydrate dehydratase</fullName>
        <ecNumber evidence="7">4.2.1.93</ecNumber>
    </recommendedName>
    <alternativeName>
        <fullName evidence="7">ATP-dependent NAD(P)HX dehydratase</fullName>
    </alternativeName>
</protein>
<keyword evidence="8" id="KW-0175">Coiled coil</keyword>
<feature type="binding site" evidence="7">
    <location>
        <begin position="199"/>
        <end position="205"/>
    </location>
    <ligand>
        <name>(6S)-NADPHX</name>
        <dbReference type="ChEBI" id="CHEBI:64076"/>
    </ligand>
</feature>
<evidence type="ECO:0000259" key="9">
    <source>
        <dbReference type="PROSITE" id="PS51383"/>
    </source>
</evidence>
<evidence type="ECO:0000256" key="7">
    <source>
        <dbReference type="HAMAP-Rule" id="MF_03157"/>
    </source>
</evidence>
<keyword evidence="4 7" id="KW-0520">NAD</keyword>
<accession>A0ABQ8TY34</accession>
<dbReference type="SUPFAM" id="SSF53613">
    <property type="entry name" value="Ribokinase-like"/>
    <property type="match status" value="1"/>
</dbReference>
<comment type="catalytic activity">
    <reaction evidence="7">
        <text>(6S)-NADHX + ATP = ADP + phosphate + NADH + H(+)</text>
        <dbReference type="Rhea" id="RHEA:19017"/>
        <dbReference type="ChEBI" id="CHEBI:15378"/>
        <dbReference type="ChEBI" id="CHEBI:30616"/>
        <dbReference type="ChEBI" id="CHEBI:43474"/>
        <dbReference type="ChEBI" id="CHEBI:57945"/>
        <dbReference type="ChEBI" id="CHEBI:64074"/>
        <dbReference type="ChEBI" id="CHEBI:456216"/>
        <dbReference type="EC" id="4.2.1.93"/>
    </reaction>
</comment>
<dbReference type="Pfam" id="PF01256">
    <property type="entry name" value="Carb_kinase"/>
    <property type="match status" value="1"/>
</dbReference>
<comment type="function">
    <text evidence="7">Catalyzes the dehydration of the S-form of NAD(P)HX at the expense of ATP, which is converted to ADP. Together with NAD(P)HX epimerase, which catalyzes the epimerization of the S- and R-forms, the enzyme allows the repair of both epimers of NAD(P)HX, a damaged form of NAD(P)H that is a result of enzymatic or heat-dependent hydration.</text>
</comment>
<evidence type="ECO:0000256" key="5">
    <source>
        <dbReference type="ARBA" id="ARBA00023239"/>
    </source>
</evidence>
<feature type="coiled-coil region" evidence="8">
    <location>
        <begin position="21"/>
        <end position="48"/>
    </location>
</feature>
<keyword evidence="7" id="KW-0597">Phosphoprotein</keyword>
<comment type="catalytic activity">
    <reaction evidence="6 7">
        <text>(6S)-NADPHX + ATP = ADP + phosphate + NADPH + H(+)</text>
        <dbReference type="Rhea" id="RHEA:32231"/>
        <dbReference type="ChEBI" id="CHEBI:15378"/>
        <dbReference type="ChEBI" id="CHEBI:30616"/>
        <dbReference type="ChEBI" id="CHEBI:43474"/>
        <dbReference type="ChEBI" id="CHEBI:57783"/>
        <dbReference type="ChEBI" id="CHEBI:64076"/>
        <dbReference type="ChEBI" id="CHEBI:456216"/>
        <dbReference type="EC" id="4.2.1.93"/>
    </reaction>
</comment>
<evidence type="ECO:0000256" key="4">
    <source>
        <dbReference type="ARBA" id="ARBA00023027"/>
    </source>
</evidence>
<name>A0ABQ8TY34_PERAM</name>
<comment type="similarity">
    <text evidence="7">Belongs to the NnrD/CARKD family.</text>
</comment>
<dbReference type="PANTHER" id="PTHR12592">
    <property type="entry name" value="ATP-DEPENDENT (S)-NAD(P)H-HYDRATE DEHYDRATASE FAMILY MEMBER"/>
    <property type="match status" value="1"/>
</dbReference>
<keyword evidence="1 7" id="KW-0547">Nucleotide-binding</keyword>
<feature type="binding site" evidence="7">
    <location>
        <position position="142"/>
    </location>
    <ligand>
        <name>(6S)-NADPHX</name>
        <dbReference type="ChEBI" id="CHEBI:64076"/>
    </ligand>
</feature>
<sequence>MFTFVRPVIGKVVTRYTKYVRELATSSIMGCEEELSQLEDKLLKESRAIVPLLRHDMYKGQAGRIGIIGGSLDYTGAPYFSAISALKVGCDLSHVFCPQDAAAVIKAYSPELIVHPILDTVNALDLVKPWLPRLHVLVIGPGLGRDPRILETVGSIIKFCRDHPDNWKPLVIDADGLFMITEKPDIIRNYPMDAILTPNAIEFSRLAKSILNKSWAATPNPDPDNVRALAVALGTNIIIVHKGASDIIASGSDNGAVVKCATGGSCRRCGGQGDLLSGSLGVFCCWAGLKAARDPPESVPSFPPAVIAAYAGCRLTRECNQRAVAKAGRSTLTTDMLEEIHAAFEALFEN</sequence>
<dbReference type="HAMAP" id="MF_01965">
    <property type="entry name" value="NADHX_dehydratase"/>
    <property type="match status" value="1"/>
</dbReference>
<evidence type="ECO:0000256" key="3">
    <source>
        <dbReference type="ARBA" id="ARBA00022857"/>
    </source>
</evidence>
<reference evidence="10 11" key="1">
    <citation type="journal article" date="2022" name="Allergy">
        <title>Genome assembly and annotation of Periplaneta americana reveal a comprehensive cockroach allergen profile.</title>
        <authorList>
            <person name="Wang L."/>
            <person name="Xiong Q."/>
            <person name="Saelim N."/>
            <person name="Wang L."/>
            <person name="Nong W."/>
            <person name="Wan A.T."/>
            <person name="Shi M."/>
            <person name="Liu X."/>
            <person name="Cao Q."/>
            <person name="Hui J.H.L."/>
            <person name="Sookrung N."/>
            <person name="Leung T.F."/>
            <person name="Tungtrongchitr A."/>
            <person name="Tsui S.K.W."/>
        </authorList>
    </citation>
    <scope>NUCLEOTIDE SEQUENCE [LARGE SCALE GENOMIC DNA]</scope>
    <source>
        <strain evidence="10">PWHHKU_190912</strain>
    </source>
</reference>
<evidence type="ECO:0000313" key="10">
    <source>
        <dbReference type="EMBL" id="KAJ4451629.1"/>
    </source>
</evidence>
<keyword evidence="2 7" id="KW-0067">ATP-binding</keyword>
<evidence type="ECO:0000256" key="2">
    <source>
        <dbReference type="ARBA" id="ARBA00022840"/>
    </source>
</evidence>
<feature type="binding site" evidence="7">
    <location>
        <begin position="264"/>
        <end position="273"/>
    </location>
    <ligand>
        <name>ATP</name>
        <dbReference type="ChEBI" id="CHEBI:30616"/>
    </ligand>
</feature>
<keyword evidence="11" id="KW-1185">Reference proteome</keyword>
<keyword evidence="3" id="KW-0521">NADP</keyword>
<dbReference type="CDD" id="cd01171">
    <property type="entry name" value="YXKO-related"/>
    <property type="match status" value="1"/>
</dbReference>
<dbReference type="EMBL" id="JAJSOF020000001">
    <property type="protein sequence ID" value="KAJ4451629.1"/>
    <property type="molecule type" value="Genomic_DNA"/>
</dbReference>
<evidence type="ECO:0000256" key="6">
    <source>
        <dbReference type="ARBA" id="ARBA00047472"/>
    </source>
</evidence>
<dbReference type="Gene3D" id="3.40.1190.20">
    <property type="match status" value="1"/>
</dbReference>
<dbReference type="Proteomes" id="UP001148838">
    <property type="component" value="Unassembled WGS sequence"/>
</dbReference>
<keyword evidence="5 7" id="KW-0456">Lyase</keyword>
<dbReference type="InterPro" id="IPR029056">
    <property type="entry name" value="Ribokinase-like"/>
</dbReference>
<evidence type="ECO:0000256" key="1">
    <source>
        <dbReference type="ARBA" id="ARBA00022741"/>
    </source>
</evidence>
<feature type="binding site" evidence="7">
    <location>
        <begin position="242"/>
        <end position="246"/>
    </location>
    <ligand>
        <name>ATP</name>
        <dbReference type="ChEBI" id="CHEBI:30616"/>
    </ligand>
</feature>
<proteinExistence type="inferred from homology"/>